<dbReference type="Proteomes" id="UP001219518">
    <property type="component" value="Unassembled WGS sequence"/>
</dbReference>
<accession>A0AAE1HBC9</accession>
<reference evidence="2" key="2">
    <citation type="journal article" date="2023" name="BMC Genomics">
        <title>Pest status, molecular evolution, and epigenetic factors derived from the genome assembly of Frankliniella fusca, a thysanopteran phytovirus vector.</title>
        <authorList>
            <person name="Catto M.A."/>
            <person name="Labadie P.E."/>
            <person name="Jacobson A.L."/>
            <person name="Kennedy G.G."/>
            <person name="Srinivasan R."/>
            <person name="Hunt B.G."/>
        </authorList>
    </citation>
    <scope>NUCLEOTIDE SEQUENCE</scope>
    <source>
        <strain evidence="2">PL_HMW_Pooled</strain>
    </source>
</reference>
<dbReference type="AlphaFoldDB" id="A0AAE1HBC9"/>
<keyword evidence="3" id="KW-1185">Reference proteome</keyword>
<keyword evidence="2" id="KW-0645">Protease</keyword>
<dbReference type="EMBL" id="JAHWGI010000833">
    <property type="protein sequence ID" value="KAK3917994.1"/>
    <property type="molecule type" value="Genomic_DNA"/>
</dbReference>
<gene>
    <name evidence="2" type="ORF">KUF71_007397</name>
</gene>
<sequence length="554" mass="62404">MTGTKKRPLQRSPSSRFKKKVESQFILNHSPRSPYEKKFKKATIFSPQKRKFPKLFGAGDRVARNDSPLLNKGNLSEEVTFNSRRRLTKPSQDAECNESEYSDISTVTAEVSPLRLNLKRATECCSQSTTVTAEVSPLRLNLKRATDQSTTVTAEVSPLRLNLKNPPEYCSQSTTVTAIVSPLRLNLKGVTECSSQSTTVTAEVSPLRLNSKGITEYLSQKNSVLQESEVFLEDDIFSQSDLLNEADRSHDFISETDFLEEVNGDNNPYFPEQIVFYDDGSHRECSHLQPELVCSDETISDLAHHSNTIDNEIHNEQALIDAANTFNPIVLTSQDVPNADLPFYEVHRNTRKDLANWLKLRGVPQGGCGKDDLVNRVQACMDVGADKILDPSVEGGKWYEKKRNDAASLLQNSALFPETGWDPFPSRDIPQSYNFGSVYYYLVESMPQYQDPSMINSGEESVSEEEDEENVEVIELGDIFEDLDNKAVMSSKKIRRGLQFLKSGYVRGMKDCLPDRFHFFKGHIRASMEKKAYWVKAAISQISGNILRCESQVS</sequence>
<keyword evidence="2" id="KW-0121">Carboxypeptidase</keyword>
<protein>
    <submittedName>
        <fullName evidence="2">Serine carboxypeptidase 1</fullName>
    </submittedName>
</protein>
<feature type="region of interest" description="Disordered" evidence="1">
    <location>
        <begin position="1"/>
        <end position="23"/>
    </location>
</feature>
<name>A0AAE1HBC9_9NEOP</name>
<evidence type="ECO:0000313" key="3">
    <source>
        <dbReference type="Proteomes" id="UP001219518"/>
    </source>
</evidence>
<comment type="caution">
    <text evidence="2">The sequence shown here is derived from an EMBL/GenBank/DDBJ whole genome shotgun (WGS) entry which is preliminary data.</text>
</comment>
<evidence type="ECO:0000313" key="2">
    <source>
        <dbReference type="EMBL" id="KAK3917994.1"/>
    </source>
</evidence>
<proteinExistence type="predicted"/>
<keyword evidence="2" id="KW-0378">Hydrolase</keyword>
<dbReference type="GO" id="GO:0004180">
    <property type="term" value="F:carboxypeptidase activity"/>
    <property type="evidence" value="ECO:0007669"/>
    <property type="project" value="UniProtKB-KW"/>
</dbReference>
<organism evidence="2 3">
    <name type="scientific">Frankliniella fusca</name>
    <dbReference type="NCBI Taxonomy" id="407009"/>
    <lineage>
        <taxon>Eukaryota</taxon>
        <taxon>Metazoa</taxon>
        <taxon>Ecdysozoa</taxon>
        <taxon>Arthropoda</taxon>
        <taxon>Hexapoda</taxon>
        <taxon>Insecta</taxon>
        <taxon>Pterygota</taxon>
        <taxon>Neoptera</taxon>
        <taxon>Paraneoptera</taxon>
        <taxon>Thysanoptera</taxon>
        <taxon>Terebrantia</taxon>
        <taxon>Thripoidea</taxon>
        <taxon>Thripidae</taxon>
        <taxon>Frankliniella</taxon>
    </lineage>
</organism>
<evidence type="ECO:0000256" key="1">
    <source>
        <dbReference type="SAM" id="MobiDB-lite"/>
    </source>
</evidence>
<reference evidence="2" key="1">
    <citation type="submission" date="2021-07" db="EMBL/GenBank/DDBJ databases">
        <authorList>
            <person name="Catto M.A."/>
            <person name="Jacobson A."/>
            <person name="Kennedy G."/>
            <person name="Labadie P."/>
            <person name="Hunt B.G."/>
            <person name="Srinivasan R."/>
        </authorList>
    </citation>
    <scope>NUCLEOTIDE SEQUENCE</scope>
    <source>
        <strain evidence="2">PL_HMW_Pooled</strain>
        <tissue evidence="2">Head</tissue>
    </source>
</reference>